<evidence type="ECO:0000256" key="7">
    <source>
        <dbReference type="ARBA" id="ARBA00022989"/>
    </source>
</evidence>
<dbReference type="GO" id="GO:0012505">
    <property type="term" value="C:endomembrane system"/>
    <property type="evidence" value="ECO:0007669"/>
    <property type="project" value="UniProtKB-SubCell"/>
</dbReference>
<evidence type="ECO:0000313" key="16">
    <source>
        <dbReference type="EMBL" id="QHN42720.1"/>
    </source>
</evidence>
<evidence type="ECO:0000256" key="14">
    <source>
        <dbReference type="RuleBase" id="RU003848"/>
    </source>
</evidence>
<evidence type="ECO:0000256" key="13">
    <source>
        <dbReference type="HAMAP-Rule" id="MF_01398"/>
    </source>
</evidence>
<accession>A0A857MPY9</accession>
<dbReference type="GO" id="GO:0005886">
    <property type="term" value="C:plasma membrane"/>
    <property type="evidence" value="ECO:0007669"/>
    <property type="project" value="UniProtKB-SubCell"/>
</dbReference>
<comment type="subunit">
    <text evidence="13">F-type ATPases have 2 components, F(1) - the catalytic core - and F(0) - the membrane proton channel. F(1) has five subunits: alpha(3), beta(3), gamma(1), delta(1), epsilon(1). F(0) has three main subunits: a(1), b(2) and c(10-14). The alpha and beta chains form an alternating ring which encloses part of the gamma chain. F(1) is attached to F(0) by a central stalk formed by the gamma and epsilon chains, while a peripheral stalk is formed by the delta and b chains.</text>
</comment>
<keyword evidence="8 13" id="KW-0406">Ion transport</keyword>
<dbReference type="AlphaFoldDB" id="A0A857MPY9"/>
<evidence type="ECO:0000256" key="2">
    <source>
        <dbReference type="ARBA" id="ARBA00022448"/>
    </source>
</evidence>
<keyword evidence="2 13" id="KW-0813">Transport</keyword>
<evidence type="ECO:0000256" key="11">
    <source>
        <dbReference type="ARBA" id="ARBA00025198"/>
    </source>
</evidence>
<dbReference type="Gene3D" id="6.10.250.1580">
    <property type="match status" value="1"/>
</dbReference>
<dbReference type="InterPro" id="IPR005864">
    <property type="entry name" value="ATP_synth_F0_bsu_bac"/>
</dbReference>
<dbReference type="InterPro" id="IPR028987">
    <property type="entry name" value="ATP_synth_B-like_membr_sf"/>
</dbReference>
<evidence type="ECO:0000256" key="5">
    <source>
        <dbReference type="ARBA" id="ARBA00022692"/>
    </source>
</evidence>
<keyword evidence="10 13" id="KW-0066">ATP synthesis</keyword>
<comment type="function">
    <text evidence="11 13">F(1)F(0) ATP synthase produces ATP from ADP in the presence of a proton or sodium gradient. F-type ATPases consist of two structural domains, F(1) containing the extramembraneous catalytic core and F(0) containing the membrane proton channel, linked together by a central stalk and a peripheral stalk. During catalysis, ATP synthesis in the catalytic domain of F(1) is coupled via a rotary mechanism of the central stalk subunits to proton translocation.</text>
</comment>
<gene>
    <name evidence="13 16" type="primary">atpF</name>
    <name evidence="16" type="ORF">GII36_02520</name>
</gene>
<keyword evidence="7 13" id="KW-1133">Transmembrane helix</keyword>
<dbReference type="SUPFAM" id="SSF81573">
    <property type="entry name" value="F1F0 ATP synthase subunit B, membrane domain"/>
    <property type="match status" value="1"/>
</dbReference>
<dbReference type="HAMAP" id="MF_01398">
    <property type="entry name" value="ATP_synth_b_bprime"/>
    <property type="match status" value="1"/>
</dbReference>
<name>A0A857MPY9_9BACT</name>
<evidence type="ECO:0000313" key="17">
    <source>
        <dbReference type="Proteomes" id="UP001059824"/>
    </source>
</evidence>
<dbReference type="GO" id="GO:0046933">
    <property type="term" value="F:proton-transporting ATP synthase activity, rotational mechanism"/>
    <property type="evidence" value="ECO:0007669"/>
    <property type="project" value="UniProtKB-UniRule"/>
</dbReference>
<keyword evidence="4 13" id="KW-0138">CF(0)</keyword>
<dbReference type="GO" id="GO:0046961">
    <property type="term" value="F:proton-transporting ATPase activity, rotational mechanism"/>
    <property type="evidence" value="ECO:0007669"/>
    <property type="project" value="TreeGrafter"/>
</dbReference>
<dbReference type="RefSeq" id="WP_260764226.1">
    <property type="nucleotide sequence ID" value="NZ_CP045921.1"/>
</dbReference>
<keyword evidence="9 13" id="KW-0472">Membrane</keyword>
<evidence type="ECO:0000256" key="3">
    <source>
        <dbReference type="ARBA" id="ARBA00022475"/>
    </source>
</evidence>
<keyword evidence="17" id="KW-1185">Reference proteome</keyword>
<dbReference type="InterPro" id="IPR002146">
    <property type="entry name" value="ATP_synth_b/b'su_bac/chlpt"/>
</dbReference>
<dbReference type="GO" id="GO:0045259">
    <property type="term" value="C:proton-transporting ATP synthase complex"/>
    <property type="evidence" value="ECO:0007669"/>
    <property type="project" value="UniProtKB-KW"/>
</dbReference>
<dbReference type="NCBIfam" id="TIGR01144">
    <property type="entry name" value="ATP_synt_b"/>
    <property type="match status" value="1"/>
</dbReference>
<dbReference type="InterPro" id="IPR050059">
    <property type="entry name" value="ATP_synthase_B_chain"/>
</dbReference>
<dbReference type="KEGG" id="mama:GII36_02520"/>
<comment type="subcellular location">
    <subcellularLocation>
        <location evidence="13">Cell membrane</location>
        <topology evidence="13">Single-pass membrane protein</topology>
    </subcellularLocation>
    <subcellularLocation>
        <location evidence="12">Endomembrane system</location>
        <topology evidence="12">Single-pass membrane protein</topology>
    </subcellularLocation>
</comment>
<dbReference type="EMBL" id="CP045921">
    <property type="protein sequence ID" value="QHN42720.1"/>
    <property type="molecule type" value="Genomic_DNA"/>
</dbReference>
<evidence type="ECO:0000256" key="10">
    <source>
        <dbReference type="ARBA" id="ARBA00023310"/>
    </source>
</evidence>
<keyword evidence="3 13" id="KW-1003">Cell membrane</keyword>
<dbReference type="PANTHER" id="PTHR33445">
    <property type="entry name" value="ATP SYNTHASE SUBUNIT B', CHLOROPLASTIC"/>
    <property type="match status" value="1"/>
</dbReference>
<evidence type="ECO:0000256" key="4">
    <source>
        <dbReference type="ARBA" id="ARBA00022547"/>
    </source>
</evidence>
<protein>
    <recommendedName>
        <fullName evidence="13">ATP synthase subunit b</fullName>
    </recommendedName>
    <alternativeName>
        <fullName evidence="13">ATP synthase F(0) sector subunit b</fullName>
    </alternativeName>
    <alternativeName>
        <fullName evidence="13">ATPase subunit I</fullName>
    </alternativeName>
    <alternativeName>
        <fullName evidence="13">F-type ATPase subunit b</fullName>
        <shortName evidence="13">F-ATPase subunit b</shortName>
    </alternativeName>
</protein>
<dbReference type="Proteomes" id="UP001059824">
    <property type="component" value="Chromosome"/>
</dbReference>
<comment type="similarity">
    <text evidence="1 13 14">Belongs to the ATPase B chain family.</text>
</comment>
<evidence type="ECO:0000256" key="12">
    <source>
        <dbReference type="ARBA" id="ARBA00037847"/>
    </source>
</evidence>
<keyword evidence="5 13" id="KW-0812">Transmembrane</keyword>
<dbReference type="PANTHER" id="PTHR33445:SF1">
    <property type="entry name" value="ATP SYNTHASE SUBUNIT B"/>
    <property type="match status" value="1"/>
</dbReference>
<evidence type="ECO:0000256" key="1">
    <source>
        <dbReference type="ARBA" id="ARBA00005513"/>
    </source>
</evidence>
<sequence>MELLTQFAAAETGANQDIFSTLGIHWELLVLQIVAFIILVWALGKWVYPWLMKSVDERQAKIEESVKAAEEAEKKAESAQEDIQNLLKEARKEAKEIVATAKDEAVAMVEASDAKAKARAEKIVADAHDTIEKDVIAARKALHNDTIDLVALATEKVVGNLADAKLDRKVIDAAVKEAR</sequence>
<comment type="function">
    <text evidence="13">Component of the F(0) channel, it forms part of the peripheral stalk, linking F(1) to F(0).</text>
</comment>
<evidence type="ECO:0000256" key="6">
    <source>
        <dbReference type="ARBA" id="ARBA00022781"/>
    </source>
</evidence>
<keyword evidence="6 13" id="KW-0375">Hydrogen ion transport</keyword>
<feature type="coiled-coil region" evidence="15">
    <location>
        <begin position="52"/>
        <end position="104"/>
    </location>
</feature>
<proteinExistence type="inferred from homology"/>
<evidence type="ECO:0000256" key="9">
    <source>
        <dbReference type="ARBA" id="ARBA00023136"/>
    </source>
</evidence>
<keyword evidence="15" id="KW-0175">Coiled coil</keyword>
<dbReference type="CDD" id="cd06503">
    <property type="entry name" value="ATP-synt_Fo_b"/>
    <property type="match status" value="1"/>
</dbReference>
<evidence type="ECO:0000256" key="15">
    <source>
        <dbReference type="SAM" id="Coils"/>
    </source>
</evidence>
<feature type="transmembrane region" description="Helical" evidence="13">
    <location>
        <begin position="29"/>
        <end position="48"/>
    </location>
</feature>
<evidence type="ECO:0000256" key="8">
    <source>
        <dbReference type="ARBA" id="ARBA00023065"/>
    </source>
</evidence>
<dbReference type="Pfam" id="PF00430">
    <property type="entry name" value="ATP-synt_B"/>
    <property type="match status" value="1"/>
</dbReference>
<reference evidence="16" key="1">
    <citation type="journal article" date="2021" name="Nat. Microbiol.">
        <title>Cocultivation of an ultrasmall environmental parasitic bacterium with lytic ability against bacteria associated with wastewater foams.</title>
        <authorList>
            <person name="Batinovic S."/>
            <person name="Rose J.J.A."/>
            <person name="Ratcliffe J."/>
            <person name="Seviour R.J."/>
            <person name="Petrovski S."/>
        </authorList>
    </citation>
    <scope>NUCLEOTIDE SEQUENCE</scope>
    <source>
        <strain evidence="16">JR1</strain>
    </source>
</reference>
<organism evidence="16 17">
    <name type="scientific">Candidatus Mycosynbacter amalyticus</name>
    <dbReference type="NCBI Taxonomy" id="2665156"/>
    <lineage>
        <taxon>Bacteria</taxon>
        <taxon>Candidatus Saccharimonadota</taxon>
        <taxon>Candidatus Saccharimonadota incertae sedis</taxon>
        <taxon>Candidatus Mycosynbacter</taxon>
    </lineage>
</organism>